<sequence length="155" mass="17361">MELTSKEDVDTPLAEVFEAISDFASFERSAIRRGIEVQRLSDDPTPQVGMAWDIQTEFRGKPRKLHLKLSSYEPTTLIGFDGESPSLSGKGQIELLALSPRRTRLSVKVNLQAKTLSGRLLLQSLKLARSKINTRFKQRVAEFASLTEDRANRSA</sequence>
<protein>
    <submittedName>
        <fullName evidence="1">SRPBCC family protein</fullName>
    </submittedName>
</protein>
<dbReference type="EMBL" id="BAABWU010000003">
    <property type="protein sequence ID" value="GAA6195713.1"/>
    <property type="molecule type" value="Genomic_DNA"/>
</dbReference>
<dbReference type="Gene3D" id="3.30.530.20">
    <property type="match status" value="1"/>
</dbReference>
<dbReference type="InterPro" id="IPR019587">
    <property type="entry name" value="Polyketide_cyclase/dehydratase"/>
</dbReference>
<keyword evidence="2" id="KW-1185">Reference proteome</keyword>
<accession>A0ABQ0AIQ2</accession>
<gene>
    <name evidence="1" type="ORF">NBRC116598_11570</name>
</gene>
<dbReference type="RefSeq" id="WP_295452789.1">
    <property type="nucleotide sequence ID" value="NZ_BAABWU010000003.1"/>
</dbReference>
<reference evidence="1 2" key="1">
    <citation type="submission" date="2024-04" db="EMBL/GenBank/DDBJ databases">
        <title>Draft genome sequence of Pseudophaeobacter arcticus NBRC 116598.</title>
        <authorList>
            <person name="Miyakawa T."/>
            <person name="Kusuya Y."/>
            <person name="Miura T."/>
        </authorList>
    </citation>
    <scope>NUCLEOTIDE SEQUENCE [LARGE SCALE GENOMIC DNA]</scope>
    <source>
        <strain evidence="1 2">SU-CL00105</strain>
    </source>
</reference>
<evidence type="ECO:0000313" key="1">
    <source>
        <dbReference type="EMBL" id="GAA6195713.1"/>
    </source>
</evidence>
<dbReference type="SUPFAM" id="SSF55961">
    <property type="entry name" value="Bet v1-like"/>
    <property type="match status" value="1"/>
</dbReference>
<name>A0ABQ0AIQ2_9RHOB</name>
<comment type="caution">
    <text evidence="1">The sequence shown here is derived from an EMBL/GenBank/DDBJ whole genome shotgun (WGS) entry which is preliminary data.</text>
</comment>
<evidence type="ECO:0000313" key="2">
    <source>
        <dbReference type="Proteomes" id="UP001441944"/>
    </source>
</evidence>
<organism evidence="1 2">
    <name type="scientific">Pseudophaeobacter arcticus</name>
    <dbReference type="NCBI Taxonomy" id="385492"/>
    <lineage>
        <taxon>Bacteria</taxon>
        <taxon>Pseudomonadati</taxon>
        <taxon>Pseudomonadota</taxon>
        <taxon>Alphaproteobacteria</taxon>
        <taxon>Rhodobacterales</taxon>
        <taxon>Paracoccaceae</taxon>
        <taxon>Pseudophaeobacter</taxon>
    </lineage>
</organism>
<dbReference type="InterPro" id="IPR023393">
    <property type="entry name" value="START-like_dom_sf"/>
</dbReference>
<proteinExistence type="predicted"/>
<dbReference type="Proteomes" id="UP001441944">
    <property type="component" value="Unassembled WGS sequence"/>
</dbReference>
<dbReference type="Pfam" id="PF10604">
    <property type="entry name" value="Polyketide_cyc2"/>
    <property type="match status" value="1"/>
</dbReference>